<evidence type="ECO:0000256" key="3">
    <source>
        <dbReference type="SAM" id="MobiDB-lite"/>
    </source>
</evidence>
<dbReference type="GO" id="GO:0009272">
    <property type="term" value="P:fungal-type cell wall biogenesis"/>
    <property type="evidence" value="ECO:0007669"/>
    <property type="project" value="UniProtKB-ARBA"/>
</dbReference>
<reference evidence="6" key="1">
    <citation type="submission" date="2020-12" db="EMBL/GenBank/DDBJ databases">
        <title>Metabolic potential, ecology and presence of endohyphal bacteria is reflected in genomic diversity of Mucoromycotina.</title>
        <authorList>
            <person name="Muszewska A."/>
            <person name="Okrasinska A."/>
            <person name="Steczkiewicz K."/>
            <person name="Drgas O."/>
            <person name="Orlowska M."/>
            <person name="Perlinska-Lenart U."/>
            <person name="Aleksandrzak-Piekarczyk T."/>
            <person name="Szatraj K."/>
            <person name="Zielenkiewicz U."/>
            <person name="Pilsyk S."/>
            <person name="Malc E."/>
            <person name="Mieczkowski P."/>
            <person name="Kruszewska J.S."/>
            <person name="Biernat P."/>
            <person name="Pawlowska J."/>
        </authorList>
    </citation>
    <scope>NUCLEOTIDE SEQUENCE</scope>
    <source>
        <strain evidence="6">CBS 226.32</strain>
    </source>
</reference>
<feature type="region of interest" description="Disordered" evidence="3">
    <location>
        <begin position="24"/>
        <end position="59"/>
    </location>
</feature>
<evidence type="ECO:0000313" key="6">
    <source>
        <dbReference type="EMBL" id="KAG2212787.1"/>
    </source>
</evidence>
<dbReference type="InterPro" id="IPR002509">
    <property type="entry name" value="NODB_dom"/>
</dbReference>
<dbReference type="PANTHER" id="PTHR10587">
    <property type="entry name" value="GLYCOSYL TRANSFERASE-RELATED"/>
    <property type="match status" value="1"/>
</dbReference>
<evidence type="ECO:0000313" key="7">
    <source>
        <dbReference type="Proteomes" id="UP000650833"/>
    </source>
</evidence>
<feature type="compositionally biased region" description="Low complexity" evidence="3">
    <location>
        <begin position="31"/>
        <end position="54"/>
    </location>
</feature>
<feature type="chain" id="PRO_5034758461" description="NodB homology domain-containing protein" evidence="4">
    <location>
        <begin position="19"/>
        <end position="395"/>
    </location>
</feature>
<dbReference type="GO" id="GO:0016020">
    <property type="term" value="C:membrane"/>
    <property type="evidence" value="ECO:0007669"/>
    <property type="project" value="TreeGrafter"/>
</dbReference>
<dbReference type="Pfam" id="PF01522">
    <property type="entry name" value="Polysacc_deac_1"/>
    <property type="match status" value="1"/>
</dbReference>
<dbReference type="InterPro" id="IPR050248">
    <property type="entry name" value="Polysacc_deacetylase_ArnD"/>
</dbReference>
<dbReference type="SUPFAM" id="SSF88713">
    <property type="entry name" value="Glycoside hydrolase/deacetylase"/>
    <property type="match status" value="1"/>
</dbReference>
<dbReference type="Proteomes" id="UP000650833">
    <property type="component" value="Unassembled WGS sequence"/>
</dbReference>
<dbReference type="InterPro" id="IPR011330">
    <property type="entry name" value="Glyco_hydro/deAcase_b/a-brl"/>
</dbReference>
<keyword evidence="7" id="KW-1185">Reference proteome</keyword>
<dbReference type="CDD" id="cd10952">
    <property type="entry name" value="CE4_MrCDA_like"/>
    <property type="match status" value="1"/>
</dbReference>
<evidence type="ECO:0000256" key="1">
    <source>
        <dbReference type="ARBA" id="ARBA00022723"/>
    </source>
</evidence>
<dbReference type="OrthoDB" id="407355at2759"/>
<keyword evidence="2" id="KW-0378">Hydrolase</keyword>
<dbReference type="GO" id="GO:0046872">
    <property type="term" value="F:metal ion binding"/>
    <property type="evidence" value="ECO:0007669"/>
    <property type="project" value="UniProtKB-KW"/>
</dbReference>
<accession>A0A8H7RM95</accession>
<feature type="domain" description="NodB homology" evidence="5">
    <location>
        <begin position="119"/>
        <end position="309"/>
    </location>
</feature>
<gene>
    <name evidence="6" type="ORF">INT46_002115</name>
</gene>
<dbReference type="AlphaFoldDB" id="A0A8H7RM95"/>
<sequence>MKFTSIATILTLISVIQAQKVTSSVSAQPATSSEVASNSTSTTTTTSTPGQLSSGYPADGAKPVPKAEWLELIKNANITNAPVLKSNGDDGPSTSGTDNYCDWAKSGCMGTSIGDCPKGMWGLTYDDGPSEFSPALYDFLKTTNQKATLFMIGANAIKYPATVKRAYDEGHELAIHTWTHSYMTTLTNEQIIAELKWTELAIKEITGVSPRLFRPPYGDIDNRVRDIGTALGFTSVIWDHDTNDWMLAENAPGFQAGWIDGNFTEWIAEAATSTTGGLSLEHDIQKVTIDASIKNLPALQKAYKVVTVGQCAGVPSYKEANSTLPLNSTAISSSAIPSATSSVPVTPAAPSTSTTQAQISSVNNVSTSAAMHKSASSSTMLVSAAAVFMFTLYFV</sequence>
<proteinExistence type="predicted"/>
<protein>
    <recommendedName>
        <fullName evidence="5">NodB homology domain-containing protein</fullName>
    </recommendedName>
</protein>
<organism evidence="6 7">
    <name type="scientific">Mucor plumbeus</name>
    <dbReference type="NCBI Taxonomy" id="97098"/>
    <lineage>
        <taxon>Eukaryota</taxon>
        <taxon>Fungi</taxon>
        <taxon>Fungi incertae sedis</taxon>
        <taxon>Mucoromycota</taxon>
        <taxon>Mucoromycotina</taxon>
        <taxon>Mucoromycetes</taxon>
        <taxon>Mucorales</taxon>
        <taxon>Mucorineae</taxon>
        <taxon>Mucoraceae</taxon>
        <taxon>Mucor</taxon>
    </lineage>
</organism>
<keyword evidence="1" id="KW-0479">Metal-binding</keyword>
<dbReference type="EMBL" id="JAEPRC010000046">
    <property type="protein sequence ID" value="KAG2212787.1"/>
    <property type="molecule type" value="Genomic_DNA"/>
</dbReference>
<evidence type="ECO:0000256" key="4">
    <source>
        <dbReference type="SAM" id="SignalP"/>
    </source>
</evidence>
<name>A0A8H7RM95_9FUNG</name>
<dbReference type="PANTHER" id="PTHR10587:SF133">
    <property type="entry name" value="CHITIN DEACETYLASE 1-RELATED"/>
    <property type="match status" value="1"/>
</dbReference>
<evidence type="ECO:0000259" key="5">
    <source>
        <dbReference type="PROSITE" id="PS51677"/>
    </source>
</evidence>
<feature type="signal peptide" evidence="4">
    <location>
        <begin position="1"/>
        <end position="18"/>
    </location>
</feature>
<dbReference type="PROSITE" id="PS51677">
    <property type="entry name" value="NODB"/>
    <property type="match status" value="1"/>
</dbReference>
<keyword evidence="4" id="KW-0732">Signal</keyword>
<dbReference type="GO" id="GO:0004099">
    <property type="term" value="F:chitin deacetylase activity"/>
    <property type="evidence" value="ECO:0007669"/>
    <property type="project" value="TreeGrafter"/>
</dbReference>
<comment type="caution">
    <text evidence="6">The sequence shown here is derived from an EMBL/GenBank/DDBJ whole genome shotgun (WGS) entry which is preliminary data.</text>
</comment>
<dbReference type="Gene3D" id="3.20.20.370">
    <property type="entry name" value="Glycoside hydrolase/deacetylase"/>
    <property type="match status" value="1"/>
</dbReference>
<evidence type="ECO:0000256" key="2">
    <source>
        <dbReference type="ARBA" id="ARBA00022801"/>
    </source>
</evidence>
<dbReference type="GO" id="GO:0005975">
    <property type="term" value="P:carbohydrate metabolic process"/>
    <property type="evidence" value="ECO:0007669"/>
    <property type="project" value="InterPro"/>
</dbReference>